<evidence type="ECO:0000256" key="3">
    <source>
        <dbReference type="ARBA" id="ARBA00023163"/>
    </source>
</evidence>
<gene>
    <name evidence="5" type="ORF">FYJ82_05890</name>
</gene>
<dbReference type="EMBL" id="VUNP01000022">
    <property type="protein sequence ID" value="MST53921.1"/>
    <property type="molecule type" value="Genomic_DNA"/>
</dbReference>
<dbReference type="SUPFAM" id="SSF46785">
    <property type="entry name" value="Winged helix' DNA-binding domain"/>
    <property type="match status" value="1"/>
</dbReference>
<organism evidence="5 6">
    <name type="scientific">Streptococcus alactolyticus</name>
    <dbReference type="NCBI Taxonomy" id="29389"/>
    <lineage>
        <taxon>Bacteria</taxon>
        <taxon>Bacillati</taxon>
        <taxon>Bacillota</taxon>
        <taxon>Bacilli</taxon>
        <taxon>Lactobacillales</taxon>
        <taxon>Streptococcaceae</taxon>
        <taxon>Streptococcus</taxon>
    </lineage>
</organism>
<evidence type="ECO:0000313" key="6">
    <source>
        <dbReference type="Proteomes" id="UP000471052"/>
    </source>
</evidence>
<dbReference type="GO" id="GO:0003700">
    <property type="term" value="F:DNA-binding transcription factor activity"/>
    <property type="evidence" value="ECO:0007669"/>
    <property type="project" value="InterPro"/>
</dbReference>
<dbReference type="InterPro" id="IPR000847">
    <property type="entry name" value="LysR_HTH_N"/>
</dbReference>
<dbReference type="GO" id="GO:0000976">
    <property type="term" value="F:transcription cis-regulatory region binding"/>
    <property type="evidence" value="ECO:0007669"/>
    <property type="project" value="TreeGrafter"/>
</dbReference>
<sequence>MRISMHIEKLKYFIDLYECRNYIETARKNFISQASIRQYISSLEKEFNTKFFDRSVTPIQPTLAGKMLYNNAK</sequence>
<dbReference type="InterPro" id="IPR036390">
    <property type="entry name" value="WH_DNA-bd_sf"/>
</dbReference>
<feature type="domain" description="HTH lysR-type" evidence="4">
    <location>
        <begin position="5"/>
        <end position="62"/>
    </location>
</feature>
<dbReference type="Proteomes" id="UP000471052">
    <property type="component" value="Unassembled WGS sequence"/>
</dbReference>
<dbReference type="PANTHER" id="PTHR30126">
    <property type="entry name" value="HTH-TYPE TRANSCRIPTIONAL REGULATOR"/>
    <property type="match status" value="1"/>
</dbReference>
<comment type="caution">
    <text evidence="5">The sequence shown here is derived from an EMBL/GenBank/DDBJ whole genome shotgun (WGS) entry which is preliminary data.</text>
</comment>
<protein>
    <submittedName>
        <fullName evidence="5">LysR family transcriptional regulator</fullName>
    </submittedName>
</protein>
<name>A0A6N7X2T4_STRAY</name>
<keyword evidence="2" id="KW-0805">Transcription regulation</keyword>
<dbReference type="InterPro" id="IPR036388">
    <property type="entry name" value="WH-like_DNA-bd_sf"/>
</dbReference>
<dbReference type="PANTHER" id="PTHR30126:SF39">
    <property type="entry name" value="HTH-TYPE TRANSCRIPTIONAL REGULATOR CYSL"/>
    <property type="match status" value="1"/>
</dbReference>
<proteinExistence type="inferred from homology"/>
<dbReference type="PROSITE" id="PS50931">
    <property type="entry name" value="HTH_LYSR"/>
    <property type="match status" value="1"/>
</dbReference>
<evidence type="ECO:0000259" key="4">
    <source>
        <dbReference type="PROSITE" id="PS50931"/>
    </source>
</evidence>
<evidence type="ECO:0000256" key="1">
    <source>
        <dbReference type="ARBA" id="ARBA00009437"/>
    </source>
</evidence>
<keyword evidence="3" id="KW-0804">Transcription</keyword>
<dbReference type="Pfam" id="PF00126">
    <property type="entry name" value="HTH_1"/>
    <property type="match status" value="1"/>
</dbReference>
<dbReference type="Gene3D" id="1.10.10.10">
    <property type="entry name" value="Winged helix-like DNA-binding domain superfamily/Winged helix DNA-binding domain"/>
    <property type="match status" value="1"/>
</dbReference>
<comment type="similarity">
    <text evidence="1">Belongs to the LysR transcriptional regulatory family.</text>
</comment>
<dbReference type="AlphaFoldDB" id="A0A6N7X2T4"/>
<evidence type="ECO:0000256" key="2">
    <source>
        <dbReference type="ARBA" id="ARBA00023015"/>
    </source>
</evidence>
<reference evidence="5 6" key="1">
    <citation type="submission" date="2019-08" db="EMBL/GenBank/DDBJ databases">
        <title>In-depth cultivation of the pig gut microbiome towards novel bacterial diversity and tailored functional studies.</title>
        <authorList>
            <person name="Wylensek D."/>
            <person name="Hitch T.C.A."/>
            <person name="Clavel T."/>
        </authorList>
    </citation>
    <scope>NUCLEOTIDE SEQUENCE [LARGE SCALE GENOMIC DNA]</scope>
    <source>
        <strain evidence="5 6">BL-178-WT-3A</strain>
    </source>
</reference>
<accession>A0A6N7X2T4</accession>
<dbReference type="OrthoDB" id="9778774at2"/>
<evidence type="ECO:0000313" key="5">
    <source>
        <dbReference type="EMBL" id="MST53921.1"/>
    </source>
</evidence>